<dbReference type="OrthoDB" id="5300908at2759"/>
<dbReference type="Proteomes" id="UP000664534">
    <property type="component" value="Unassembled WGS sequence"/>
</dbReference>
<protein>
    <submittedName>
        <fullName evidence="1">Uncharacterized protein</fullName>
    </submittedName>
</protein>
<keyword evidence="2" id="KW-1185">Reference proteome</keyword>
<organism evidence="1 2">
    <name type="scientific">Imshaugia aleurites</name>
    <dbReference type="NCBI Taxonomy" id="172621"/>
    <lineage>
        <taxon>Eukaryota</taxon>
        <taxon>Fungi</taxon>
        <taxon>Dikarya</taxon>
        <taxon>Ascomycota</taxon>
        <taxon>Pezizomycotina</taxon>
        <taxon>Lecanoromycetes</taxon>
        <taxon>OSLEUM clade</taxon>
        <taxon>Lecanoromycetidae</taxon>
        <taxon>Lecanorales</taxon>
        <taxon>Lecanorineae</taxon>
        <taxon>Parmeliaceae</taxon>
        <taxon>Imshaugia</taxon>
    </lineage>
</organism>
<gene>
    <name evidence="1" type="ORF">IMSHALPRED_003894</name>
</gene>
<name>A0A8H3J8J2_9LECA</name>
<evidence type="ECO:0000313" key="2">
    <source>
        <dbReference type="Proteomes" id="UP000664534"/>
    </source>
</evidence>
<sequence length="276" mass="30664">MNAVELLAQYAELDWMSKARQRHGVVLPSYPQVEIAVLPEKPATSVEVRLVIWGIWIGVREMITKKRFCEVEFEIHWEGEVVASIFFTRPMDLQDTSNNGTLTTVKPLTLLSSPNETTDGILDILNSTGISPGASNEGNFDWKPLFPPGAKTLTVTEVFLTVMAGLINAAPRPASNKVPGPYASAASDIDANVQFFLHRRRLPRTKPPYFQYIHVIKALRLVPGYMLANKRFAEMLFIIEVTGVPVGEGYLERGHYVPPGFVLGNMIAPKENLTLS</sequence>
<dbReference type="AlphaFoldDB" id="A0A8H3J8J2"/>
<dbReference type="EMBL" id="CAJPDT010000196">
    <property type="protein sequence ID" value="CAF9942582.1"/>
    <property type="molecule type" value="Genomic_DNA"/>
</dbReference>
<proteinExistence type="predicted"/>
<accession>A0A8H3J8J2</accession>
<reference evidence="1" key="1">
    <citation type="submission" date="2021-03" db="EMBL/GenBank/DDBJ databases">
        <authorList>
            <person name="Tagirdzhanova G."/>
        </authorList>
    </citation>
    <scope>NUCLEOTIDE SEQUENCE</scope>
</reference>
<evidence type="ECO:0000313" key="1">
    <source>
        <dbReference type="EMBL" id="CAF9942582.1"/>
    </source>
</evidence>
<comment type="caution">
    <text evidence="1">The sequence shown here is derived from an EMBL/GenBank/DDBJ whole genome shotgun (WGS) entry which is preliminary data.</text>
</comment>